<comment type="caution">
    <text evidence="1">The sequence shown here is derived from an EMBL/GenBank/DDBJ whole genome shotgun (WGS) entry which is preliminary data.</text>
</comment>
<name>A0AA87Q5W6_RHIRH</name>
<dbReference type="Proteomes" id="UP000026941">
    <property type="component" value="Unassembled WGS sequence"/>
</dbReference>
<accession>A0AA87Q5W6</accession>
<protein>
    <submittedName>
        <fullName evidence="1">Uncharacterized protein</fullName>
    </submittedName>
</protein>
<evidence type="ECO:0000313" key="2">
    <source>
        <dbReference type="Proteomes" id="UP000026941"/>
    </source>
</evidence>
<gene>
    <name evidence="1" type="ORF">RRH01S_05_00300</name>
</gene>
<proteinExistence type="predicted"/>
<dbReference type="RefSeq" id="WP_007691372.1">
    <property type="nucleotide sequence ID" value="NZ_BAYX01000005.1"/>
</dbReference>
<dbReference type="EMBL" id="BAYX01000005">
    <property type="protein sequence ID" value="GAJ92959.1"/>
    <property type="molecule type" value="Genomic_DNA"/>
</dbReference>
<organism evidence="1 2">
    <name type="scientific">Rhizobium rhizogenes NBRC 13257</name>
    <dbReference type="NCBI Taxonomy" id="1220581"/>
    <lineage>
        <taxon>Bacteria</taxon>
        <taxon>Pseudomonadati</taxon>
        <taxon>Pseudomonadota</taxon>
        <taxon>Alphaproteobacteria</taxon>
        <taxon>Hyphomicrobiales</taxon>
        <taxon>Rhizobiaceae</taxon>
        <taxon>Rhizobium/Agrobacterium group</taxon>
        <taxon>Rhizobium</taxon>
    </lineage>
</organism>
<sequence>MATTPTSSTSTLDAGINSAISSFKSAQNEATAQSLQVATEITKINGVANAIKKIGPG</sequence>
<evidence type="ECO:0000313" key="1">
    <source>
        <dbReference type="EMBL" id="GAJ92959.1"/>
    </source>
</evidence>
<dbReference type="AlphaFoldDB" id="A0AA87Q5W6"/>
<reference evidence="1 2" key="1">
    <citation type="submission" date="2014-05" db="EMBL/GenBank/DDBJ databases">
        <title>Whole genome shotgun sequence of Rhizobium rhizogenes NBRC 13257.</title>
        <authorList>
            <person name="Katano-Makiyama Y."/>
            <person name="Hosoyama A."/>
            <person name="Hashimoto M."/>
            <person name="Hosoyama Y."/>
            <person name="Noguchi M."/>
            <person name="Tsuchikane K."/>
            <person name="Kimura A."/>
            <person name="Ohji S."/>
            <person name="Ichikawa N."/>
            <person name="Yamazoe A."/>
            <person name="Fujita N."/>
        </authorList>
    </citation>
    <scope>NUCLEOTIDE SEQUENCE [LARGE SCALE GENOMIC DNA]</scope>
    <source>
        <strain evidence="1 2">NBRC 13257</strain>
    </source>
</reference>